<evidence type="ECO:0000313" key="3">
    <source>
        <dbReference type="Proteomes" id="UP000000546"/>
    </source>
</evidence>
<dbReference type="HOGENOM" id="CLU_1739038_0_0_6"/>
<dbReference type="Pfam" id="PF06127">
    <property type="entry name" value="Mpo1-like"/>
    <property type="match status" value="1"/>
</dbReference>
<sequence>MNFLQPLSAQAQHARKIYTSAALKHDVSTLFGIDYSRKPFTLFIYYHSFTNKEVSMFVTQQKRMSKRTLEQWLSEYSVSHQNLINKKIHLLCVPAIFVSLLGIGMSLSVWFTLIMSALVLLFYMRLSTPLFMAMGIFILSEPVNDQVISY</sequence>
<dbReference type="InterPro" id="IPR009305">
    <property type="entry name" value="Mpo1-like"/>
</dbReference>
<feature type="transmembrane region" description="Helical" evidence="1">
    <location>
        <begin position="117"/>
        <end position="139"/>
    </location>
</feature>
<name>Q4FQT4_PSYA2</name>
<dbReference type="KEGG" id="par:Psyc_1776"/>
<feature type="transmembrane region" description="Helical" evidence="1">
    <location>
        <begin position="88"/>
        <end position="111"/>
    </location>
</feature>
<dbReference type="EMBL" id="CP000082">
    <property type="protein sequence ID" value="AAZ19624.1"/>
    <property type="molecule type" value="Genomic_DNA"/>
</dbReference>
<keyword evidence="1" id="KW-0472">Membrane</keyword>
<reference evidence="2 3" key="1">
    <citation type="journal article" date="2010" name="Appl. Environ. Microbiol.">
        <title>The genome sequence of Psychrobacter arcticus 273-4, a psychroactive Siberian permafrost bacterium, reveals mechanisms for adaptation to low-temperature growth.</title>
        <authorList>
            <person name="Ayala-del-Rio H.L."/>
            <person name="Chain P.S."/>
            <person name="Grzymski J.J."/>
            <person name="Ponder M.A."/>
            <person name="Ivanova N."/>
            <person name="Bergholz P.W."/>
            <person name="Di Bartolo G."/>
            <person name="Hauser L."/>
            <person name="Land M."/>
            <person name="Bakermans C."/>
            <person name="Rodrigues D."/>
            <person name="Klappenbach J."/>
            <person name="Zarka D."/>
            <person name="Larimer F."/>
            <person name="Richardson P."/>
            <person name="Murray A."/>
            <person name="Thomashow M."/>
            <person name="Tiedje J.M."/>
        </authorList>
    </citation>
    <scope>NUCLEOTIDE SEQUENCE [LARGE SCALE GENOMIC DNA]</scope>
    <source>
        <strain evidence="3">DSM 17307 / VKM B-2377 / 273-4</strain>
    </source>
</reference>
<keyword evidence="3" id="KW-1185">Reference proteome</keyword>
<accession>Q4FQT4</accession>
<organism evidence="2 3">
    <name type="scientific">Psychrobacter arcticus (strain DSM 17307 / VKM B-2377 / 273-4)</name>
    <dbReference type="NCBI Taxonomy" id="259536"/>
    <lineage>
        <taxon>Bacteria</taxon>
        <taxon>Pseudomonadati</taxon>
        <taxon>Pseudomonadota</taxon>
        <taxon>Gammaproteobacteria</taxon>
        <taxon>Moraxellales</taxon>
        <taxon>Moraxellaceae</taxon>
        <taxon>Psychrobacter</taxon>
    </lineage>
</organism>
<keyword evidence="1" id="KW-0812">Transmembrane</keyword>
<dbReference type="Proteomes" id="UP000000546">
    <property type="component" value="Chromosome"/>
</dbReference>
<gene>
    <name evidence="2" type="ordered locus">Psyc_1776</name>
</gene>
<keyword evidence="1" id="KW-1133">Transmembrane helix</keyword>
<proteinExistence type="predicted"/>
<dbReference type="STRING" id="259536.Psyc_1776"/>
<evidence type="ECO:0000256" key="1">
    <source>
        <dbReference type="SAM" id="Phobius"/>
    </source>
</evidence>
<dbReference type="AlphaFoldDB" id="Q4FQT4"/>
<dbReference type="eggNOG" id="COG4539">
    <property type="taxonomic scope" value="Bacteria"/>
</dbReference>
<evidence type="ECO:0000313" key="2">
    <source>
        <dbReference type="EMBL" id="AAZ19624.1"/>
    </source>
</evidence>
<protein>
    <submittedName>
        <fullName evidence="2">Uncharacterized protein</fullName>
    </submittedName>
</protein>